<organism evidence="1 2">
    <name type="scientific">Trichoderma lentiforme</name>
    <dbReference type="NCBI Taxonomy" id="1567552"/>
    <lineage>
        <taxon>Eukaryota</taxon>
        <taxon>Fungi</taxon>
        <taxon>Dikarya</taxon>
        <taxon>Ascomycota</taxon>
        <taxon>Pezizomycotina</taxon>
        <taxon>Sordariomycetes</taxon>
        <taxon>Hypocreomycetidae</taxon>
        <taxon>Hypocreales</taxon>
        <taxon>Hypocreaceae</taxon>
        <taxon>Trichoderma</taxon>
    </lineage>
</organism>
<evidence type="ECO:0000313" key="2">
    <source>
        <dbReference type="Proteomes" id="UP000801864"/>
    </source>
</evidence>
<accession>A0A9P4XBA6</accession>
<comment type="caution">
    <text evidence="1">The sequence shown here is derived from an EMBL/GenBank/DDBJ whole genome shotgun (WGS) entry which is preliminary data.</text>
</comment>
<gene>
    <name evidence="1" type="ORF">CFAM422_007605</name>
</gene>
<protein>
    <submittedName>
        <fullName evidence="1">Uncharacterized protein</fullName>
    </submittedName>
</protein>
<sequence length="79" mass="8584">MTLLAKERKREAENWRHATAHGGIGRFNWAPDGAPRPRNQDAYEYEFARDTVGGASSSFSFNLGPGSGDPKGLGLHRAA</sequence>
<name>A0A9P4XBA6_9HYPO</name>
<reference evidence="1 2" key="1">
    <citation type="submission" date="2018-06" db="EMBL/GenBank/DDBJ databases">
        <title>Genome analysis of cellulolytic fungus Trichoderma lentiforme CFAM-422.</title>
        <authorList>
            <person name="Steindorff A.S."/>
            <person name="Formighieri E.F."/>
            <person name="Midorikawa G.E.O."/>
            <person name="Tamietti M.S."/>
            <person name="Ramos E.Z."/>
            <person name="Silva A.S."/>
            <person name="Bon E.P.S."/>
            <person name="Mendes T.D."/>
            <person name="Damaso M.C.T."/>
            <person name="Favaro L.C.L."/>
        </authorList>
    </citation>
    <scope>NUCLEOTIDE SEQUENCE [LARGE SCALE GENOMIC DNA]</scope>
    <source>
        <strain evidence="1 2">CFAM-422</strain>
    </source>
</reference>
<evidence type="ECO:0000313" key="1">
    <source>
        <dbReference type="EMBL" id="KAF3068699.1"/>
    </source>
</evidence>
<keyword evidence="2" id="KW-1185">Reference proteome</keyword>
<dbReference type="AlphaFoldDB" id="A0A9P4XBA6"/>
<proteinExistence type="predicted"/>
<dbReference type="Proteomes" id="UP000801864">
    <property type="component" value="Unassembled WGS sequence"/>
</dbReference>
<dbReference type="EMBL" id="QLNT01000013">
    <property type="protein sequence ID" value="KAF3068699.1"/>
    <property type="molecule type" value="Genomic_DNA"/>
</dbReference>